<proteinExistence type="predicted"/>
<dbReference type="Proteomes" id="UP001432180">
    <property type="component" value="Chromosome"/>
</dbReference>
<dbReference type="RefSeq" id="WP_328984419.1">
    <property type="nucleotide sequence ID" value="NZ_CP121472.1"/>
</dbReference>
<dbReference type="PANTHER" id="PTHR36932">
    <property type="entry name" value="CAPSULAR POLYSACCHARIDE BIOSYNTHESIS PROTEIN"/>
    <property type="match status" value="1"/>
</dbReference>
<dbReference type="InterPro" id="IPR053158">
    <property type="entry name" value="CapK_Type1_Caps_Biosynth"/>
</dbReference>
<accession>A0ABZ0SDX4</accession>
<gene>
    <name evidence="1" type="ORF">Thiowin_03750</name>
</gene>
<sequence length="463" mass="51847">MDAEFAARQDRNPLLDAAGWRMFCFLHQHPRAPRWNYQVGDRLLAKDLPALHAYRQRIIQERPRWQPDPPDWLLAWVERLLPKVPLWRERLPAGFDPRRDWVHIPTSCREDIASRIEQLVPQNAELSRLIVYETNGTSTGHALDVPNHPAAVALNHPLLEFALSRHGVRPRFDAQHVACVNVGSEARTVTFANVFAAWNNAGFAKVNLHEASWSRDQARRFFAEVQPEFLTGDPVAFAAYADWAIDYKPMAMVSTATMLSAELKQHLEARHGCPVIDFYSTTETGPIAYAGPNGDGFSQLPPDLYLEILDPEGYPVEAGTLGEIAVSGGRNPYLPLLRYRTGDHARLDPAGNPQDPAPRLHDLHARAPVLFRAASGAPVHPLDIAYILRTQSWVQHELLQGADGSLRLTIRPGLIARIDRQALRDGFDVLFGKLPLEIIEDPQLGSNRPGGKVIAYRREQSPG</sequence>
<keyword evidence="2" id="KW-1185">Reference proteome</keyword>
<evidence type="ECO:0000313" key="1">
    <source>
        <dbReference type="EMBL" id="WPL18667.1"/>
    </source>
</evidence>
<dbReference type="EMBL" id="CP121472">
    <property type="protein sequence ID" value="WPL18667.1"/>
    <property type="molecule type" value="Genomic_DNA"/>
</dbReference>
<evidence type="ECO:0000313" key="2">
    <source>
        <dbReference type="Proteomes" id="UP001432180"/>
    </source>
</evidence>
<dbReference type="PANTHER" id="PTHR36932:SF1">
    <property type="entry name" value="CAPSULAR POLYSACCHARIDE BIOSYNTHESIS PROTEIN"/>
    <property type="match status" value="1"/>
</dbReference>
<organism evidence="1 2">
    <name type="scientific">Thiorhodovibrio winogradskyi</name>
    <dbReference type="NCBI Taxonomy" id="77007"/>
    <lineage>
        <taxon>Bacteria</taxon>
        <taxon>Pseudomonadati</taxon>
        <taxon>Pseudomonadota</taxon>
        <taxon>Gammaproteobacteria</taxon>
        <taxon>Chromatiales</taxon>
        <taxon>Chromatiaceae</taxon>
        <taxon>Thiorhodovibrio</taxon>
    </lineage>
</organism>
<dbReference type="Gene3D" id="3.40.50.12780">
    <property type="entry name" value="N-terminal domain of ligase-like"/>
    <property type="match status" value="1"/>
</dbReference>
<dbReference type="SUPFAM" id="SSF56801">
    <property type="entry name" value="Acetyl-CoA synthetase-like"/>
    <property type="match status" value="1"/>
</dbReference>
<name>A0ABZ0SDX4_9GAMM</name>
<dbReference type="InterPro" id="IPR042099">
    <property type="entry name" value="ANL_N_sf"/>
</dbReference>
<reference evidence="1 2" key="1">
    <citation type="journal article" date="2023" name="Microorganisms">
        <title>Thiorhodovibrio frisius and Trv. litoralis spp. nov., Two Novel Members from a Clade of Fastidious Purple Sulfur Bacteria That Exhibit Unique Red-Shifted Light-Harvesting Capabilities.</title>
        <authorList>
            <person name="Methner A."/>
            <person name="Kuzyk S.B."/>
            <person name="Petersen J."/>
            <person name="Bauer S."/>
            <person name="Brinkmann H."/>
            <person name="Sichau K."/>
            <person name="Wanner G."/>
            <person name="Wolf J."/>
            <person name="Neumann-Schaal M."/>
            <person name="Henke P."/>
            <person name="Tank M."/>
            <person name="Sproer C."/>
            <person name="Bunk B."/>
            <person name="Overmann J."/>
        </authorList>
    </citation>
    <scope>NUCLEOTIDE SEQUENCE [LARGE SCALE GENOMIC DNA]</scope>
    <source>
        <strain evidence="1 2">DSM 6702</strain>
    </source>
</reference>
<protein>
    <submittedName>
        <fullName evidence="1">AMP-binding enzyme</fullName>
    </submittedName>
</protein>